<dbReference type="Pfam" id="PF06114">
    <property type="entry name" value="Peptidase_M78"/>
    <property type="match status" value="1"/>
</dbReference>
<dbReference type="EMBL" id="JBHUDD010000134">
    <property type="protein sequence ID" value="MFD1510622.1"/>
    <property type="molecule type" value="Genomic_DNA"/>
</dbReference>
<evidence type="ECO:0000259" key="1">
    <source>
        <dbReference type="Pfam" id="PF06114"/>
    </source>
</evidence>
<gene>
    <name evidence="2" type="ORF">ACFTOW_14625</name>
</gene>
<evidence type="ECO:0000313" key="3">
    <source>
        <dbReference type="Proteomes" id="UP001597186"/>
    </source>
</evidence>
<protein>
    <submittedName>
        <fullName evidence="2">ImmA/IrrE family metallo-endopeptidase</fullName>
    </submittedName>
</protein>
<dbReference type="Proteomes" id="UP001597186">
    <property type="component" value="Unassembled WGS sequence"/>
</dbReference>
<keyword evidence="3" id="KW-1185">Reference proteome</keyword>
<accession>A0ABW4EGU9</accession>
<dbReference type="PANTHER" id="PTHR43236:SF2">
    <property type="entry name" value="BLL0069 PROTEIN"/>
    <property type="match status" value="1"/>
</dbReference>
<proteinExistence type="predicted"/>
<sequence length="177" mass="19974">MISLRDLFKRLPEDGHQRNTLRNFNLGMMRPGKIQSVKELAESLGLDVRELEGLPRRMAGRLVSDPFAEAGYAIEVNKNHSIVSKRFAVLHELGHFLLHVDRSDPIFDPLHLNRGDDEFYYEPKQEAEANAVADVLLFGDGALEAAISLHGRKSSELAKYFGVSEQMVEIALRKFSL</sequence>
<dbReference type="PANTHER" id="PTHR43236">
    <property type="entry name" value="ANTITOXIN HIGA1"/>
    <property type="match status" value="1"/>
</dbReference>
<evidence type="ECO:0000313" key="2">
    <source>
        <dbReference type="EMBL" id="MFD1510622.1"/>
    </source>
</evidence>
<reference evidence="3" key="1">
    <citation type="journal article" date="2019" name="Int. J. Syst. Evol. Microbiol.">
        <title>The Global Catalogue of Microorganisms (GCM) 10K type strain sequencing project: providing services to taxonomists for standard genome sequencing and annotation.</title>
        <authorList>
            <consortium name="The Broad Institute Genomics Platform"/>
            <consortium name="The Broad Institute Genome Sequencing Center for Infectious Disease"/>
            <person name="Wu L."/>
            <person name="Ma J."/>
        </authorList>
    </citation>
    <scope>NUCLEOTIDE SEQUENCE [LARGE SCALE GENOMIC DNA]</scope>
    <source>
        <strain evidence="3">CGMCC 1.12477</strain>
    </source>
</reference>
<name>A0ABW4EGU9_9RHOB</name>
<feature type="domain" description="IrrE N-terminal-like" evidence="1">
    <location>
        <begin position="41"/>
        <end position="172"/>
    </location>
</feature>
<organism evidence="2 3">
    <name type="scientific">Lacimonas salitolerans</name>
    <dbReference type="NCBI Taxonomy" id="1323750"/>
    <lineage>
        <taxon>Bacteria</taxon>
        <taxon>Pseudomonadati</taxon>
        <taxon>Pseudomonadota</taxon>
        <taxon>Alphaproteobacteria</taxon>
        <taxon>Rhodobacterales</taxon>
        <taxon>Paracoccaceae</taxon>
        <taxon>Lacimonas</taxon>
    </lineage>
</organism>
<dbReference type="Gene3D" id="1.10.10.2910">
    <property type="match status" value="1"/>
</dbReference>
<dbReference type="InterPro" id="IPR010359">
    <property type="entry name" value="IrrE_HExxH"/>
</dbReference>
<dbReference type="InterPro" id="IPR052345">
    <property type="entry name" value="Rad_response_metalloprotease"/>
</dbReference>
<comment type="caution">
    <text evidence="2">The sequence shown here is derived from an EMBL/GenBank/DDBJ whole genome shotgun (WGS) entry which is preliminary data.</text>
</comment>